<dbReference type="EMBL" id="HACA01009447">
    <property type="protein sequence ID" value="CDW26808.1"/>
    <property type="molecule type" value="Transcribed_RNA"/>
</dbReference>
<dbReference type="GO" id="GO:0043161">
    <property type="term" value="P:proteasome-mediated ubiquitin-dependent protein catabolic process"/>
    <property type="evidence" value="ECO:0007669"/>
    <property type="project" value="TreeGrafter"/>
</dbReference>
<dbReference type="InterPro" id="IPR033464">
    <property type="entry name" value="CSN8_PSD8_EIF3K"/>
</dbReference>
<dbReference type="PANTHER" id="PTHR12387:SF0">
    <property type="entry name" value="26S PROTEASOME NON-ATPASE REGULATORY SUBUNIT 8"/>
    <property type="match status" value="1"/>
</dbReference>
<dbReference type="InterPro" id="IPR000717">
    <property type="entry name" value="PCI_dom"/>
</dbReference>
<keyword evidence="3 7" id="KW-0647">Proteasome</keyword>
<sequence length="272" mass="31367">MIVEEIKMSDLKCVSVKYEKLESEWNKKKGRNMELVGSLLTELKLGLTELSFLPTESDELKKKELVLARNILEIGAQYGVETKDIPSFERYMAQLKTYYSDYPDLPESSLKYELLGLNLLRLLSQNRLAEFHIELELLSIEAILNNPYISNPVALEQYIMEGTYNKILVMKDNVPSPRHAYFIDLLLITIRNEIGSCLEKAYEKISAPECAKMLYLNDKAMDGFVKERGWSIQPDQFVYFQATDKKTHEAEVPTLELAKMAITYAKEMEQIV</sequence>
<dbReference type="PANTHER" id="PTHR12387">
    <property type="entry name" value="26S PROTEASOME NON-ATPASE REGULATORY SUBUNIT 8"/>
    <property type="match status" value="1"/>
</dbReference>
<proteinExistence type="inferred from homology"/>
<dbReference type="Pfam" id="PF10075">
    <property type="entry name" value="CSN8_PSD8_EIF3K"/>
    <property type="match status" value="1"/>
</dbReference>
<comment type="subunit">
    <text evidence="4">Component of the 19S proteasome regulatory particle complex. The 26S proteasome consists of a 20S core particle (CP) and two 19S regulatory subunits (RP). The regulatory particle is made of a lid composed of 9 subunits including PSMD8, a base containing 6 ATPases and few additional components. Interacts with DDI2. Interacts with TASOR.</text>
</comment>
<evidence type="ECO:0000256" key="4">
    <source>
        <dbReference type="ARBA" id="ARBA00062283"/>
    </source>
</evidence>
<evidence type="ECO:0000259" key="6">
    <source>
        <dbReference type="PROSITE" id="PS50250"/>
    </source>
</evidence>
<reference evidence="7" key="1">
    <citation type="submission" date="2014-05" db="EMBL/GenBank/DDBJ databases">
        <authorList>
            <person name="Chronopoulou M."/>
        </authorList>
    </citation>
    <scope>NUCLEOTIDE SEQUENCE</scope>
    <source>
        <tissue evidence="7">Whole organism</tissue>
    </source>
</reference>
<feature type="domain" description="PCI" evidence="6">
    <location>
        <begin position="86"/>
        <end position="253"/>
    </location>
</feature>
<dbReference type="Gene3D" id="1.25.40.990">
    <property type="match status" value="1"/>
</dbReference>
<dbReference type="OrthoDB" id="409122at2759"/>
<dbReference type="PROSITE" id="PS50250">
    <property type="entry name" value="PCI"/>
    <property type="match status" value="1"/>
</dbReference>
<name>A0A0K2TL81_LEPSM</name>
<comment type="similarity">
    <text evidence="1">Belongs to the proteasome subunit S14 family.</text>
</comment>
<dbReference type="GO" id="GO:0005829">
    <property type="term" value="C:cytosol"/>
    <property type="evidence" value="ECO:0007669"/>
    <property type="project" value="TreeGrafter"/>
</dbReference>
<dbReference type="GO" id="GO:0005634">
    <property type="term" value="C:nucleus"/>
    <property type="evidence" value="ECO:0007669"/>
    <property type="project" value="TreeGrafter"/>
</dbReference>
<evidence type="ECO:0000256" key="2">
    <source>
        <dbReference type="ARBA" id="ARBA00014939"/>
    </source>
</evidence>
<evidence type="ECO:0000313" key="7">
    <source>
        <dbReference type="EMBL" id="CDW26808.1"/>
    </source>
</evidence>
<accession>A0A0K2TL81</accession>
<evidence type="ECO:0000256" key="3">
    <source>
        <dbReference type="ARBA" id="ARBA00022942"/>
    </source>
</evidence>
<evidence type="ECO:0000256" key="5">
    <source>
        <dbReference type="ARBA" id="ARBA00078986"/>
    </source>
</evidence>
<dbReference type="AlphaFoldDB" id="A0A0K2TL81"/>
<organism evidence="7">
    <name type="scientific">Lepeophtheirus salmonis</name>
    <name type="common">Salmon louse</name>
    <name type="synonym">Caligus salmonis</name>
    <dbReference type="NCBI Taxonomy" id="72036"/>
    <lineage>
        <taxon>Eukaryota</taxon>
        <taxon>Metazoa</taxon>
        <taxon>Ecdysozoa</taxon>
        <taxon>Arthropoda</taxon>
        <taxon>Crustacea</taxon>
        <taxon>Multicrustacea</taxon>
        <taxon>Hexanauplia</taxon>
        <taxon>Copepoda</taxon>
        <taxon>Siphonostomatoida</taxon>
        <taxon>Caligidae</taxon>
        <taxon>Lepeophtheirus</taxon>
    </lineage>
</organism>
<evidence type="ECO:0000256" key="1">
    <source>
        <dbReference type="ARBA" id="ARBA00009627"/>
    </source>
</evidence>
<dbReference type="InterPro" id="IPR006746">
    <property type="entry name" value="26S_Psome_Rpn12"/>
</dbReference>
<protein>
    <recommendedName>
        <fullName evidence="2">26S proteasome non-ATPase regulatory subunit 8</fullName>
    </recommendedName>
    <alternativeName>
        <fullName evidence="5">26S proteasome regulatory subunit RPN12</fullName>
    </alternativeName>
</protein>
<dbReference type="FunFam" id="1.25.40.990:FF:000001">
    <property type="entry name" value="26S proteasome non-ATPase regulatory subunit"/>
    <property type="match status" value="1"/>
</dbReference>
<dbReference type="GO" id="GO:0008541">
    <property type="term" value="C:proteasome regulatory particle, lid subcomplex"/>
    <property type="evidence" value="ECO:0007669"/>
    <property type="project" value="TreeGrafter"/>
</dbReference>